<dbReference type="Proteomes" id="UP000692954">
    <property type="component" value="Unassembled WGS sequence"/>
</dbReference>
<dbReference type="OrthoDB" id="309252at2759"/>
<gene>
    <name evidence="1" type="ORF">PSON_ATCC_30995.1.T0140326</name>
</gene>
<keyword evidence="2" id="KW-1185">Reference proteome</keyword>
<reference evidence="1" key="1">
    <citation type="submission" date="2021-01" db="EMBL/GenBank/DDBJ databases">
        <authorList>
            <consortium name="Genoscope - CEA"/>
            <person name="William W."/>
        </authorList>
    </citation>
    <scope>NUCLEOTIDE SEQUENCE</scope>
</reference>
<comment type="caution">
    <text evidence="1">The sequence shown here is derived from an EMBL/GenBank/DDBJ whole genome shotgun (WGS) entry which is preliminary data.</text>
</comment>
<organism evidence="1 2">
    <name type="scientific">Paramecium sonneborni</name>
    <dbReference type="NCBI Taxonomy" id="65129"/>
    <lineage>
        <taxon>Eukaryota</taxon>
        <taxon>Sar</taxon>
        <taxon>Alveolata</taxon>
        <taxon>Ciliophora</taxon>
        <taxon>Intramacronucleata</taxon>
        <taxon>Oligohymenophorea</taxon>
        <taxon>Peniculida</taxon>
        <taxon>Parameciidae</taxon>
        <taxon>Paramecium</taxon>
    </lineage>
</organism>
<name>A0A8S1L4N0_9CILI</name>
<proteinExistence type="predicted"/>
<protein>
    <submittedName>
        <fullName evidence="1">Uncharacterized protein</fullName>
    </submittedName>
</protein>
<sequence>MSVLNAKAEENLSEKINKLNLPPVYSIIVEKEEPKRKRTIQNRTNRCKSQFIIEKYNTIQPNQSQVKITINDQITQVHQKKENYSVCLSSLINKTQDLCELNTNEIIYINYLIDQKKEEVARQNKLHLKKISEIRKNYEMKAQIKDKLRQQRKQTNQSADLYEKCWDQTIKEINYEIEDNNFLIFDKINQENLNKKSEPKPLKSQVIKKIRKQEDQFFRQCSDSILRQLKQKSIHLVNQVNDQIVQAYKIQKKQQYQRSKEREESKQEIIKSLRFKEQEKLIKILQSKPKNIYLSQQKKNKEKEDQLSSFKIKEKKRIIYLNNCLPQIDKSQEIQINSVKQQRILIIKKIQESSNLLNKNLFKISRNFQQQQYHDFNIIIK</sequence>
<accession>A0A8S1L4N0</accession>
<evidence type="ECO:0000313" key="2">
    <source>
        <dbReference type="Proteomes" id="UP000692954"/>
    </source>
</evidence>
<dbReference type="EMBL" id="CAJJDN010000014">
    <property type="protein sequence ID" value="CAD8060522.1"/>
    <property type="molecule type" value="Genomic_DNA"/>
</dbReference>
<dbReference type="AlphaFoldDB" id="A0A8S1L4N0"/>
<evidence type="ECO:0000313" key="1">
    <source>
        <dbReference type="EMBL" id="CAD8060522.1"/>
    </source>
</evidence>